<dbReference type="InterPro" id="IPR050855">
    <property type="entry name" value="NDM-1-like"/>
</dbReference>
<comment type="similarity">
    <text evidence="1">Belongs to the metallo-beta-lactamase superfamily. Class-B beta-lactamase family.</text>
</comment>
<dbReference type="InterPro" id="IPR036866">
    <property type="entry name" value="RibonucZ/Hydroxyglut_hydro"/>
</dbReference>
<reference evidence="4 5" key="1">
    <citation type="submission" date="2019-05" db="EMBL/GenBank/DDBJ databases">
        <authorList>
            <person name="Zhang J.-Y."/>
            <person name="Feg X."/>
            <person name="Du Z.-J."/>
        </authorList>
    </citation>
    <scope>NUCLEOTIDE SEQUENCE [LARGE SCALE GENOMIC DNA]</scope>
    <source>
        <strain evidence="4 5">RZ26</strain>
    </source>
</reference>
<evidence type="ECO:0000256" key="2">
    <source>
        <dbReference type="SAM" id="SignalP"/>
    </source>
</evidence>
<evidence type="ECO:0000256" key="1">
    <source>
        <dbReference type="ARBA" id="ARBA00005250"/>
    </source>
</evidence>
<gene>
    <name evidence="4" type="ORF">FEE95_02205</name>
</gene>
<dbReference type="OrthoDB" id="9769598at2"/>
<dbReference type="AlphaFoldDB" id="A0A5S3PZ41"/>
<dbReference type="Gene3D" id="3.60.15.10">
    <property type="entry name" value="Ribonuclease Z/Hydroxyacylglutathione hydrolase-like"/>
    <property type="match status" value="1"/>
</dbReference>
<dbReference type="SMART" id="SM00849">
    <property type="entry name" value="Lactamase_B"/>
    <property type="match status" value="1"/>
</dbReference>
<evidence type="ECO:0000313" key="4">
    <source>
        <dbReference type="EMBL" id="TMM59552.1"/>
    </source>
</evidence>
<dbReference type="SUPFAM" id="SSF56281">
    <property type="entry name" value="Metallo-hydrolase/oxidoreductase"/>
    <property type="match status" value="1"/>
</dbReference>
<evidence type="ECO:0000313" key="5">
    <source>
        <dbReference type="Proteomes" id="UP000310314"/>
    </source>
</evidence>
<sequence>MKASFLTFLFTFTSIFLVNAQDKEVIITVDTLSQNVYMLTGQGGNIGIYVGESNVFMIDDQFDRLSKKIQAAIANLTDKPIATLFNTHMHGDHSGGNAKFNSDAVILVAHDNVRDRIKATMQAKLDKNEITADYLAKMLPEVTFSEDITFYDGDETIMAFHVHNAHTDGDAMVYFMNNNVLHMGDTYFSGRYPYMDLKSGGSVNGYIEAHKKALMVINEDTRIIPGHGRPSSKKELETYVAMLEDIRGKIQAAIDADATLEDVKANAALTEAYDTVHGNGFISPERFRETVYNSLKEK</sequence>
<comment type="caution">
    <text evidence="4">The sequence shown here is derived from an EMBL/GenBank/DDBJ whole genome shotgun (WGS) entry which is preliminary data.</text>
</comment>
<dbReference type="EMBL" id="VATY01000001">
    <property type="protein sequence ID" value="TMM59552.1"/>
    <property type="molecule type" value="Genomic_DNA"/>
</dbReference>
<keyword evidence="5" id="KW-1185">Reference proteome</keyword>
<dbReference type="PANTHER" id="PTHR42951">
    <property type="entry name" value="METALLO-BETA-LACTAMASE DOMAIN-CONTAINING"/>
    <property type="match status" value="1"/>
</dbReference>
<dbReference type="Pfam" id="PF00753">
    <property type="entry name" value="Lactamase_B"/>
    <property type="match status" value="1"/>
</dbReference>
<dbReference type="CDD" id="cd16282">
    <property type="entry name" value="metallo-hydrolase-like_MBL-fold"/>
    <property type="match status" value="1"/>
</dbReference>
<organism evidence="4 5">
    <name type="scientific">Maribacter algarum</name>
    <name type="common">ex Zhang et al. 2020</name>
    <dbReference type="NCBI Taxonomy" id="2578118"/>
    <lineage>
        <taxon>Bacteria</taxon>
        <taxon>Pseudomonadati</taxon>
        <taxon>Bacteroidota</taxon>
        <taxon>Flavobacteriia</taxon>
        <taxon>Flavobacteriales</taxon>
        <taxon>Flavobacteriaceae</taxon>
        <taxon>Maribacter</taxon>
    </lineage>
</organism>
<feature type="chain" id="PRO_5024294670" evidence="2">
    <location>
        <begin position="21"/>
        <end position="298"/>
    </location>
</feature>
<name>A0A5S3PZ41_9FLAO</name>
<accession>A0A5S3PZ41</accession>
<feature type="signal peptide" evidence="2">
    <location>
        <begin position="1"/>
        <end position="20"/>
    </location>
</feature>
<keyword evidence="4" id="KW-0378">Hydrolase</keyword>
<keyword evidence="2" id="KW-0732">Signal</keyword>
<evidence type="ECO:0000259" key="3">
    <source>
        <dbReference type="SMART" id="SM00849"/>
    </source>
</evidence>
<dbReference type="RefSeq" id="WP_138657542.1">
    <property type="nucleotide sequence ID" value="NZ_VATY01000001.1"/>
</dbReference>
<dbReference type="GO" id="GO:0017001">
    <property type="term" value="P:antibiotic catabolic process"/>
    <property type="evidence" value="ECO:0007669"/>
    <property type="project" value="UniProtKB-ARBA"/>
</dbReference>
<dbReference type="InterPro" id="IPR001279">
    <property type="entry name" value="Metallo-B-lactamas"/>
</dbReference>
<proteinExistence type="inferred from homology"/>
<dbReference type="GO" id="GO:0016787">
    <property type="term" value="F:hydrolase activity"/>
    <property type="evidence" value="ECO:0007669"/>
    <property type="project" value="UniProtKB-KW"/>
</dbReference>
<dbReference type="PANTHER" id="PTHR42951:SF4">
    <property type="entry name" value="ACYL-COENZYME A THIOESTERASE MBLAC2"/>
    <property type="match status" value="1"/>
</dbReference>
<protein>
    <submittedName>
        <fullName evidence="4">MBL fold metallo-hydrolase</fullName>
    </submittedName>
</protein>
<feature type="domain" description="Metallo-beta-lactamase" evidence="3">
    <location>
        <begin position="43"/>
        <end position="227"/>
    </location>
</feature>
<dbReference type="Proteomes" id="UP000310314">
    <property type="component" value="Unassembled WGS sequence"/>
</dbReference>